<evidence type="ECO:0000313" key="9">
    <source>
        <dbReference type="EMBL" id="QDU27399.1"/>
    </source>
</evidence>
<keyword evidence="6 7" id="KW-0472">Membrane</keyword>
<feature type="transmembrane region" description="Helical" evidence="7">
    <location>
        <begin position="302"/>
        <end position="326"/>
    </location>
</feature>
<feature type="domain" description="ABC3 transporter permease C-terminal" evidence="8">
    <location>
        <begin position="262"/>
        <end position="372"/>
    </location>
</feature>
<dbReference type="PANTHER" id="PTHR43738">
    <property type="entry name" value="ABC TRANSPORTER, MEMBRANE PROTEIN"/>
    <property type="match status" value="1"/>
</dbReference>
<keyword evidence="10" id="KW-1185">Reference proteome</keyword>
<feature type="transmembrane region" description="Helical" evidence="7">
    <location>
        <begin position="346"/>
        <end position="372"/>
    </location>
</feature>
<dbReference type="Pfam" id="PF02687">
    <property type="entry name" value="FtsX"/>
    <property type="match status" value="1"/>
</dbReference>
<protein>
    <submittedName>
        <fullName evidence="9">FtsX-like permease family protein</fullName>
    </submittedName>
</protein>
<evidence type="ECO:0000259" key="8">
    <source>
        <dbReference type="Pfam" id="PF02687"/>
    </source>
</evidence>
<evidence type="ECO:0000256" key="3">
    <source>
        <dbReference type="ARBA" id="ARBA00022475"/>
    </source>
</evidence>
<gene>
    <name evidence="9" type="ORF">ETAA8_24860</name>
</gene>
<dbReference type="OrthoDB" id="127862at2"/>
<dbReference type="Proteomes" id="UP000315017">
    <property type="component" value="Chromosome"/>
</dbReference>
<dbReference type="EMBL" id="CP036274">
    <property type="protein sequence ID" value="QDU27399.1"/>
    <property type="molecule type" value="Genomic_DNA"/>
</dbReference>
<evidence type="ECO:0000256" key="6">
    <source>
        <dbReference type="ARBA" id="ARBA00023136"/>
    </source>
</evidence>
<keyword evidence="3" id="KW-1003">Cell membrane</keyword>
<organism evidence="9 10">
    <name type="scientific">Anatilimnocola aggregata</name>
    <dbReference type="NCBI Taxonomy" id="2528021"/>
    <lineage>
        <taxon>Bacteria</taxon>
        <taxon>Pseudomonadati</taxon>
        <taxon>Planctomycetota</taxon>
        <taxon>Planctomycetia</taxon>
        <taxon>Pirellulales</taxon>
        <taxon>Pirellulaceae</taxon>
        <taxon>Anatilimnocola</taxon>
    </lineage>
</organism>
<evidence type="ECO:0000256" key="5">
    <source>
        <dbReference type="ARBA" id="ARBA00022989"/>
    </source>
</evidence>
<keyword evidence="2" id="KW-0813">Transport</keyword>
<dbReference type="InterPro" id="IPR051125">
    <property type="entry name" value="ABC-4/HrtB_transporter"/>
</dbReference>
<evidence type="ECO:0000256" key="1">
    <source>
        <dbReference type="ARBA" id="ARBA00004651"/>
    </source>
</evidence>
<dbReference type="InterPro" id="IPR003838">
    <property type="entry name" value="ABC3_permease_C"/>
</dbReference>
<feature type="transmembrane region" description="Helical" evidence="7">
    <location>
        <begin position="259"/>
        <end position="281"/>
    </location>
</feature>
<proteinExistence type="predicted"/>
<dbReference type="GO" id="GO:0005886">
    <property type="term" value="C:plasma membrane"/>
    <property type="evidence" value="ECO:0007669"/>
    <property type="project" value="UniProtKB-SubCell"/>
</dbReference>
<evidence type="ECO:0000256" key="4">
    <source>
        <dbReference type="ARBA" id="ARBA00022692"/>
    </source>
</evidence>
<dbReference type="PANTHER" id="PTHR43738:SF1">
    <property type="entry name" value="HEMIN TRANSPORT SYSTEM PERMEASE PROTEIN HRTB-RELATED"/>
    <property type="match status" value="1"/>
</dbReference>
<dbReference type="KEGG" id="aagg:ETAA8_24860"/>
<dbReference type="RefSeq" id="WP_145088241.1">
    <property type="nucleotide sequence ID" value="NZ_CP036274.1"/>
</dbReference>
<comment type="subcellular location">
    <subcellularLocation>
        <location evidence="1">Cell membrane</location>
        <topology evidence="1">Multi-pass membrane protein</topology>
    </subcellularLocation>
</comment>
<sequence length="381" mass="42111">MTWIALRMLMGDRAKYFGLIFGVAFATLLMSQQVSIFMGIIRRTASQILDVRDCSIWVMDEKSRYIDEVPALPDTDLFRVRGVEGVAWAVRLYYGQNRARLEDGNLRNLLLYGVDDETMVAAPQTLLAGSLDDLRQPDAVIVDKAGYEYMWPEDHGKYQIGRTFELNDRRAVLVGVCKASPPFVTLPVLYTRYSQAVEFVPHRRNLMSFVMVQHEPNRNPEEVCRRINEQTGLMALTQNQFFWKTVYYFLGSTGIPVNFGITITLGFIVGAAITGQTFYLFTIENLKQFGALKAMGVSNLRLIGMILLQAVVVGVLGYGIGIGLTAAFFESTSGITHLAGLSLTPLAAGGCGVAVLCIIILTSLVAIAKVLVLEPAVVFRG</sequence>
<dbReference type="AlphaFoldDB" id="A0A517YB21"/>
<keyword evidence="4 7" id="KW-0812">Transmembrane</keyword>
<keyword evidence="5 7" id="KW-1133">Transmembrane helix</keyword>
<evidence type="ECO:0000256" key="2">
    <source>
        <dbReference type="ARBA" id="ARBA00022448"/>
    </source>
</evidence>
<evidence type="ECO:0000256" key="7">
    <source>
        <dbReference type="SAM" id="Phobius"/>
    </source>
</evidence>
<evidence type="ECO:0000313" key="10">
    <source>
        <dbReference type="Proteomes" id="UP000315017"/>
    </source>
</evidence>
<reference evidence="9 10" key="1">
    <citation type="submission" date="2019-02" db="EMBL/GenBank/DDBJ databases">
        <title>Deep-cultivation of Planctomycetes and their phenomic and genomic characterization uncovers novel biology.</title>
        <authorList>
            <person name="Wiegand S."/>
            <person name="Jogler M."/>
            <person name="Boedeker C."/>
            <person name="Pinto D."/>
            <person name="Vollmers J."/>
            <person name="Rivas-Marin E."/>
            <person name="Kohn T."/>
            <person name="Peeters S.H."/>
            <person name="Heuer A."/>
            <person name="Rast P."/>
            <person name="Oberbeckmann S."/>
            <person name="Bunk B."/>
            <person name="Jeske O."/>
            <person name="Meyerdierks A."/>
            <person name="Storesund J.E."/>
            <person name="Kallscheuer N."/>
            <person name="Luecker S."/>
            <person name="Lage O.M."/>
            <person name="Pohl T."/>
            <person name="Merkel B.J."/>
            <person name="Hornburger P."/>
            <person name="Mueller R.-W."/>
            <person name="Bruemmer F."/>
            <person name="Labrenz M."/>
            <person name="Spormann A.M."/>
            <person name="Op den Camp H."/>
            <person name="Overmann J."/>
            <person name="Amann R."/>
            <person name="Jetten M.S.M."/>
            <person name="Mascher T."/>
            <person name="Medema M.H."/>
            <person name="Devos D.P."/>
            <person name="Kaster A.-K."/>
            <person name="Ovreas L."/>
            <person name="Rohde M."/>
            <person name="Galperin M.Y."/>
            <person name="Jogler C."/>
        </authorList>
    </citation>
    <scope>NUCLEOTIDE SEQUENCE [LARGE SCALE GENOMIC DNA]</scope>
    <source>
        <strain evidence="9 10">ETA_A8</strain>
    </source>
</reference>
<name>A0A517YB21_9BACT</name>
<accession>A0A517YB21</accession>